<dbReference type="EMBL" id="MFCV01000020">
    <property type="protein sequence ID" value="OGE32825.1"/>
    <property type="molecule type" value="Genomic_DNA"/>
</dbReference>
<evidence type="ECO:0000313" key="1">
    <source>
        <dbReference type="EMBL" id="OGE32825.1"/>
    </source>
</evidence>
<accession>A0A1F5JW10</accession>
<name>A0A1F5JW10_9BACT</name>
<dbReference type="AlphaFoldDB" id="A0A1F5JW10"/>
<dbReference type="STRING" id="1797768.A3C59_04345"/>
<comment type="caution">
    <text evidence="1">The sequence shown here is derived from an EMBL/GenBank/DDBJ whole genome shotgun (WGS) entry which is preliminary data.</text>
</comment>
<gene>
    <name evidence="1" type="ORF">A3C59_04345</name>
</gene>
<protein>
    <recommendedName>
        <fullName evidence="3">N-acetyltransferase domain-containing protein</fullName>
    </recommendedName>
</protein>
<evidence type="ECO:0008006" key="3">
    <source>
        <dbReference type="Google" id="ProtNLM"/>
    </source>
</evidence>
<reference evidence="1 2" key="1">
    <citation type="journal article" date="2016" name="Nat. Commun.">
        <title>Thousands of microbial genomes shed light on interconnected biogeochemical processes in an aquifer system.</title>
        <authorList>
            <person name="Anantharaman K."/>
            <person name="Brown C.T."/>
            <person name="Hug L.A."/>
            <person name="Sharon I."/>
            <person name="Castelle C.J."/>
            <person name="Probst A.J."/>
            <person name="Thomas B.C."/>
            <person name="Singh A."/>
            <person name="Wilkins M.J."/>
            <person name="Karaoz U."/>
            <person name="Brodie E.L."/>
            <person name="Williams K.H."/>
            <person name="Hubbard S.S."/>
            <person name="Banfield J.F."/>
        </authorList>
    </citation>
    <scope>NUCLEOTIDE SEQUENCE [LARGE SCALE GENOMIC DNA]</scope>
</reference>
<evidence type="ECO:0000313" key="2">
    <source>
        <dbReference type="Proteomes" id="UP000176902"/>
    </source>
</evidence>
<proteinExistence type="predicted"/>
<sequence length="233" mass="26394">MDELVIKAAQNNADWCDVVCRTHGVPGEFLENVWINQHEVPAYYPNAVTIKPLSNNDVTDALKKISLEAYAIKDSFNELNEDEIGCKILFEAEWISYSQDESKRKSTIDNWTIIKNDEELKNWERVWNNANPTDKKIFLPNILSSEGVFFLAKYKDNQIVAGGIVNISHDVVGLSNVFTKGLVNSNIYSELVSFIKEKISTIPIVGYEKDKELELAHEAGFKTIGKLKVLLKI</sequence>
<organism evidence="1 2">
    <name type="scientific">Candidatus Daviesbacteria bacterium RIFCSPHIGHO2_02_FULL_36_13</name>
    <dbReference type="NCBI Taxonomy" id="1797768"/>
    <lineage>
        <taxon>Bacteria</taxon>
        <taxon>Candidatus Daviesiibacteriota</taxon>
    </lineage>
</organism>
<dbReference type="Proteomes" id="UP000176902">
    <property type="component" value="Unassembled WGS sequence"/>
</dbReference>